<evidence type="ECO:0000259" key="3">
    <source>
        <dbReference type="Pfam" id="PF00561"/>
    </source>
</evidence>
<dbReference type="InterPro" id="IPR029058">
    <property type="entry name" value="AB_hydrolase_fold"/>
</dbReference>
<dbReference type="AlphaFoldDB" id="A0A8B8I3K8"/>
<accession>A0A8B8I3K8</accession>
<evidence type="ECO:0000313" key="5">
    <source>
        <dbReference type="RefSeq" id="XP_026490696.2"/>
    </source>
</evidence>
<dbReference type="GO" id="GO:0016020">
    <property type="term" value="C:membrane"/>
    <property type="evidence" value="ECO:0007669"/>
    <property type="project" value="TreeGrafter"/>
</dbReference>
<dbReference type="InterPro" id="IPR000073">
    <property type="entry name" value="AB_hydrolase_1"/>
</dbReference>
<feature type="domain" description="AB hydrolase-1" evidence="3">
    <location>
        <begin position="43"/>
        <end position="300"/>
    </location>
</feature>
<comment type="similarity">
    <text evidence="1">Belongs to the AB hydrolase superfamily.</text>
</comment>
<dbReference type="SUPFAM" id="SSF53474">
    <property type="entry name" value="alpha/beta-Hydrolases"/>
    <property type="match status" value="1"/>
</dbReference>
<protein>
    <submittedName>
        <fullName evidence="5">Serine hydrolase-like protein</fullName>
    </submittedName>
</protein>
<evidence type="ECO:0000256" key="1">
    <source>
        <dbReference type="ARBA" id="ARBA00008645"/>
    </source>
</evidence>
<dbReference type="PANTHER" id="PTHR43798">
    <property type="entry name" value="MONOACYLGLYCEROL LIPASE"/>
    <property type="match status" value="1"/>
</dbReference>
<gene>
    <name evidence="5" type="primary">LOC113396847</name>
</gene>
<dbReference type="Gene3D" id="3.40.50.1820">
    <property type="entry name" value="alpha/beta hydrolase"/>
    <property type="match status" value="1"/>
</dbReference>
<organism evidence="4 5">
    <name type="scientific">Vanessa tameamea</name>
    <name type="common">Kamehameha butterfly</name>
    <dbReference type="NCBI Taxonomy" id="334116"/>
    <lineage>
        <taxon>Eukaryota</taxon>
        <taxon>Metazoa</taxon>
        <taxon>Ecdysozoa</taxon>
        <taxon>Arthropoda</taxon>
        <taxon>Hexapoda</taxon>
        <taxon>Insecta</taxon>
        <taxon>Pterygota</taxon>
        <taxon>Neoptera</taxon>
        <taxon>Endopterygota</taxon>
        <taxon>Lepidoptera</taxon>
        <taxon>Glossata</taxon>
        <taxon>Ditrysia</taxon>
        <taxon>Papilionoidea</taxon>
        <taxon>Nymphalidae</taxon>
        <taxon>Nymphalinae</taxon>
        <taxon>Vanessa</taxon>
    </lineage>
</organism>
<dbReference type="RefSeq" id="XP_026490696.2">
    <property type="nucleotide sequence ID" value="XM_026634911.2"/>
</dbReference>
<dbReference type="PANTHER" id="PTHR43798:SF14">
    <property type="entry name" value="SERINE HYDROLASE-LIKE PROTEIN DDB_G0286239"/>
    <property type="match status" value="1"/>
</dbReference>
<dbReference type="GeneID" id="113396847"/>
<reference evidence="5" key="1">
    <citation type="submission" date="2025-08" db="UniProtKB">
        <authorList>
            <consortium name="RefSeq"/>
        </authorList>
    </citation>
    <scope>IDENTIFICATION</scope>
    <source>
        <tissue evidence="5">Whole body</tissue>
    </source>
</reference>
<evidence type="ECO:0000256" key="2">
    <source>
        <dbReference type="ARBA" id="ARBA00022801"/>
    </source>
</evidence>
<dbReference type="OrthoDB" id="6431331at2759"/>
<name>A0A8B8I3K8_VANTA</name>
<dbReference type="GO" id="GO:0016787">
    <property type="term" value="F:hydrolase activity"/>
    <property type="evidence" value="ECO:0007669"/>
    <property type="project" value="UniProtKB-KW"/>
</dbReference>
<dbReference type="OMA" id="PDCMADD"/>
<dbReference type="Proteomes" id="UP001652626">
    <property type="component" value="Chromosome 29"/>
</dbReference>
<sequence length="319" mass="36548">MGYSVRLSLFRAMSTLKSTEKEITIRAPWGNIKGLTWGDSKNPPVLLSPGRLVPCSGFRPLILKLPTNFFYVSIDLPGNGYSDHLPKGVRFTIWDLVPTLQYVTEHFKWEHFIYIAHSLGTAVGKYFNMAYPGVMTKVVDLDPVPAYHTILPEEIPSWYKEIYGSHYQDKSYKKHTSGKESAPKYSYQQIKEMIMKAQQLSEEAANQVLDRYIEPAGDGLFRFSYDQRMKSTFKLPFQPQHLKEMYTPLKTPTLAIIAKGSIDNGSYSRVPFVMDEYAWPHGNYRYKIVNGGHDVHLENPDCMADDISKFLLEDIKAKL</sequence>
<proteinExistence type="inferred from homology"/>
<keyword evidence="2" id="KW-0378">Hydrolase</keyword>
<keyword evidence="4" id="KW-1185">Reference proteome</keyword>
<dbReference type="Pfam" id="PF00561">
    <property type="entry name" value="Abhydrolase_1"/>
    <property type="match status" value="1"/>
</dbReference>
<dbReference type="InterPro" id="IPR050266">
    <property type="entry name" value="AB_hydrolase_sf"/>
</dbReference>
<evidence type="ECO:0000313" key="4">
    <source>
        <dbReference type="Proteomes" id="UP001652626"/>
    </source>
</evidence>